<feature type="region of interest" description="Disordered" evidence="1">
    <location>
        <begin position="47"/>
        <end position="68"/>
    </location>
</feature>
<reference evidence="3" key="1">
    <citation type="journal article" date="2011" name="Genome Biol.">
        <title>Comparative and functional genomics provide insights into the pathogenicity of dermatophytic fungi.</title>
        <authorList>
            <person name="Burmester A."/>
            <person name="Shelest E."/>
            <person name="Gloeckner G."/>
            <person name="Heddergott C."/>
            <person name="Schindler S."/>
            <person name="Staib P."/>
            <person name="Heidel A."/>
            <person name="Felder M."/>
            <person name="Petzold A."/>
            <person name="Szafranski K."/>
            <person name="Feuermann M."/>
            <person name="Pedruzzi I."/>
            <person name="Priebe S."/>
            <person name="Groth M."/>
            <person name="Winkler R."/>
            <person name="Li W."/>
            <person name="Kniemeyer O."/>
            <person name="Schroeckh V."/>
            <person name="Hertweck C."/>
            <person name="Hube B."/>
            <person name="White T.C."/>
            <person name="Platzer M."/>
            <person name="Guthke R."/>
            <person name="Heitman J."/>
            <person name="Woestemeyer J."/>
            <person name="Zipfel P.F."/>
            <person name="Monod M."/>
            <person name="Brakhage A.A."/>
        </authorList>
    </citation>
    <scope>NUCLEOTIDE SEQUENCE [LARGE SCALE GENOMIC DNA]</scope>
    <source>
        <strain evidence="3">ATCC MYA-4681 / CBS 112371</strain>
    </source>
</reference>
<dbReference type="RefSeq" id="XP_003015045.1">
    <property type="nucleotide sequence ID" value="XM_003014999.1"/>
</dbReference>
<dbReference type="Proteomes" id="UP000008866">
    <property type="component" value="Unassembled WGS sequence"/>
</dbReference>
<organism evidence="2 3">
    <name type="scientific">Arthroderma benhamiae (strain ATCC MYA-4681 / CBS 112371)</name>
    <name type="common">Trichophyton mentagrophytes</name>
    <dbReference type="NCBI Taxonomy" id="663331"/>
    <lineage>
        <taxon>Eukaryota</taxon>
        <taxon>Fungi</taxon>
        <taxon>Dikarya</taxon>
        <taxon>Ascomycota</taxon>
        <taxon>Pezizomycotina</taxon>
        <taxon>Eurotiomycetes</taxon>
        <taxon>Eurotiomycetidae</taxon>
        <taxon>Onygenales</taxon>
        <taxon>Arthrodermataceae</taxon>
        <taxon>Trichophyton</taxon>
    </lineage>
</organism>
<sequence>MQAIRSGGTGWLDGAGQVRLKKTYVLSRATARENPACWAAIPDAALSNSRREKESIEGKSSRKEVKKK</sequence>
<dbReference type="EMBL" id="ABSU01000006">
    <property type="protein sequence ID" value="EFE34405.1"/>
    <property type="molecule type" value="Genomic_DNA"/>
</dbReference>
<protein>
    <submittedName>
        <fullName evidence="2">Uncharacterized protein</fullName>
    </submittedName>
</protein>
<comment type="caution">
    <text evidence="2">The sequence shown here is derived from an EMBL/GenBank/DDBJ whole genome shotgun (WGS) entry which is preliminary data.</text>
</comment>
<feature type="compositionally biased region" description="Basic and acidic residues" evidence="1">
    <location>
        <begin position="49"/>
        <end position="68"/>
    </location>
</feature>
<dbReference type="AlphaFoldDB" id="D4AQX6"/>
<evidence type="ECO:0000313" key="3">
    <source>
        <dbReference type="Proteomes" id="UP000008866"/>
    </source>
</evidence>
<keyword evidence="3" id="KW-1185">Reference proteome</keyword>
<evidence type="ECO:0000256" key="1">
    <source>
        <dbReference type="SAM" id="MobiDB-lite"/>
    </source>
</evidence>
<dbReference type="GeneID" id="9520768"/>
<dbReference type="KEGG" id="abe:ARB_06805"/>
<proteinExistence type="predicted"/>
<accession>D4AQX6</accession>
<gene>
    <name evidence="2" type="ORF">ARB_06805</name>
</gene>
<name>D4AQX6_ARTBC</name>
<evidence type="ECO:0000313" key="2">
    <source>
        <dbReference type="EMBL" id="EFE34405.1"/>
    </source>
</evidence>
<dbReference type="HOGENOM" id="CLU_2793493_0_0_1"/>